<name>A0ABU5MZ88_9BACT</name>
<evidence type="ECO:0000313" key="2">
    <source>
        <dbReference type="Proteomes" id="UP001290861"/>
    </source>
</evidence>
<comment type="caution">
    <text evidence="1">The sequence shown here is derived from an EMBL/GenBank/DDBJ whole genome shotgun (WGS) entry which is preliminary data.</text>
</comment>
<proteinExistence type="predicted"/>
<organism evidence="1 2">
    <name type="scientific">Pontiella agarivorans</name>
    <dbReference type="NCBI Taxonomy" id="3038953"/>
    <lineage>
        <taxon>Bacteria</taxon>
        <taxon>Pseudomonadati</taxon>
        <taxon>Kiritimatiellota</taxon>
        <taxon>Kiritimatiellia</taxon>
        <taxon>Kiritimatiellales</taxon>
        <taxon>Pontiellaceae</taxon>
        <taxon>Pontiella</taxon>
    </lineage>
</organism>
<gene>
    <name evidence="1" type="ORF">P9H32_12930</name>
</gene>
<reference evidence="1 2" key="1">
    <citation type="journal article" date="2024" name="Appl. Environ. Microbiol.">
        <title>Pontiella agarivorans sp. nov., a novel marine anaerobic bacterium capable of degrading macroalgal polysaccharides and fixing nitrogen.</title>
        <authorList>
            <person name="Liu N."/>
            <person name="Kivenson V."/>
            <person name="Peng X."/>
            <person name="Cui Z."/>
            <person name="Lankiewicz T.S."/>
            <person name="Gosselin K.M."/>
            <person name="English C.J."/>
            <person name="Blair E.M."/>
            <person name="O'Malley M.A."/>
            <person name="Valentine D.L."/>
        </authorList>
    </citation>
    <scope>NUCLEOTIDE SEQUENCE [LARGE SCALE GENOMIC DNA]</scope>
    <source>
        <strain evidence="1 2">NLcol2</strain>
    </source>
</reference>
<evidence type="ECO:0008006" key="3">
    <source>
        <dbReference type="Google" id="ProtNLM"/>
    </source>
</evidence>
<sequence>MELPDPWPFDQPPNCAVFTTTHVIKDGEPITHIFHDEDDHGWQFHYAGEKATGDMMIVALKEVYYLDRTIIEVADLPPGWEASRAQIGETWIREKSK</sequence>
<protein>
    <recommendedName>
        <fullName evidence="3">DUF2185 domain-containing protein</fullName>
    </recommendedName>
</protein>
<dbReference type="Proteomes" id="UP001290861">
    <property type="component" value="Unassembled WGS sequence"/>
</dbReference>
<dbReference type="EMBL" id="JARVCO010000011">
    <property type="protein sequence ID" value="MDZ8119530.1"/>
    <property type="molecule type" value="Genomic_DNA"/>
</dbReference>
<evidence type="ECO:0000313" key="1">
    <source>
        <dbReference type="EMBL" id="MDZ8119530.1"/>
    </source>
</evidence>
<keyword evidence="2" id="KW-1185">Reference proteome</keyword>
<dbReference type="RefSeq" id="WP_322609321.1">
    <property type="nucleotide sequence ID" value="NZ_JARVCO010000011.1"/>
</dbReference>
<accession>A0ABU5MZ88</accession>